<dbReference type="PANTHER" id="PTHR43377:SF6">
    <property type="entry name" value="GFO_IDH_MOCA-LIKE OXIDOREDUCTASE N-TERMINAL DOMAIN-CONTAINING PROTEIN"/>
    <property type="match status" value="1"/>
</dbReference>
<reference evidence="2 3" key="1">
    <citation type="submission" date="2015-10" db="EMBL/GenBank/DDBJ databases">
        <title>Conservation of the essential genome among Caulobacter and Brevundimonas species.</title>
        <authorList>
            <person name="Scott D."/>
            <person name="Ely B."/>
        </authorList>
    </citation>
    <scope>NUCLEOTIDE SEQUENCE [LARGE SCALE GENOMIC DNA]</scope>
    <source>
        <strain evidence="2 3">CB4</strain>
    </source>
</reference>
<organism evidence="2 3">
    <name type="scientific">Caulobacter henricii</name>
    <dbReference type="NCBI Taxonomy" id="69395"/>
    <lineage>
        <taxon>Bacteria</taxon>
        <taxon>Pseudomonadati</taxon>
        <taxon>Pseudomonadota</taxon>
        <taxon>Alphaproteobacteria</taxon>
        <taxon>Caulobacterales</taxon>
        <taxon>Caulobacteraceae</taxon>
        <taxon>Caulobacter</taxon>
    </lineage>
</organism>
<proteinExistence type="predicted"/>
<evidence type="ECO:0000259" key="1">
    <source>
        <dbReference type="Pfam" id="PF01408"/>
    </source>
</evidence>
<dbReference type="SUPFAM" id="SSF51735">
    <property type="entry name" value="NAD(P)-binding Rossmann-fold domains"/>
    <property type="match status" value="1"/>
</dbReference>
<dbReference type="RefSeq" id="WP_062147900.1">
    <property type="nucleotide sequence ID" value="NZ_CP013002.1"/>
</dbReference>
<dbReference type="InterPro" id="IPR051450">
    <property type="entry name" value="Gfo/Idh/MocA_Oxidoreductases"/>
</dbReference>
<dbReference type="Pfam" id="PF01408">
    <property type="entry name" value="GFO_IDH_MocA"/>
    <property type="match status" value="1"/>
</dbReference>
<dbReference type="AlphaFoldDB" id="A0A0P0P1D4"/>
<dbReference type="EMBL" id="CP013002">
    <property type="protein sequence ID" value="ALL14046.1"/>
    <property type="molecule type" value="Genomic_DNA"/>
</dbReference>
<dbReference type="KEGG" id="chq:AQ619_12225"/>
<dbReference type="InterPro" id="IPR036291">
    <property type="entry name" value="NAD(P)-bd_dom_sf"/>
</dbReference>
<keyword evidence="3" id="KW-1185">Reference proteome</keyword>
<dbReference type="GO" id="GO:0000166">
    <property type="term" value="F:nucleotide binding"/>
    <property type="evidence" value="ECO:0007669"/>
    <property type="project" value="InterPro"/>
</dbReference>
<sequence>MRIGLVGCGRWGRHILRDLKAAGVEVHVAVRGAESRDRAMAGGANGIVDDAAELPEMDGYVVATPTATHADVLEGLVGTGKPLFVEKPMANDLARARRLVEQAGERLFVMDKWRYHPVIEAMREEIAAGNIGDVLGINLIRQGWSNPHRDVSALWILAPHDLSIVLHLTGRIPPVIAAFPAADGRADLGMTAHLGGPGLPNVMLDIGIASPEHRRRCLVIGSRGCLELRDGYEERLFIRDGAPGDPAAQERIRMTSDVMPLRAELDRFLDFVAGQGPAPMSSAAEGLLIVERLTEIEAILSAGRA</sequence>
<dbReference type="Gene3D" id="3.30.360.10">
    <property type="entry name" value="Dihydrodipicolinate Reductase, domain 2"/>
    <property type="match status" value="1"/>
</dbReference>
<evidence type="ECO:0000313" key="3">
    <source>
        <dbReference type="Proteomes" id="UP000056905"/>
    </source>
</evidence>
<dbReference type="STRING" id="69395.AQ619_12225"/>
<name>A0A0P0P1D4_9CAUL</name>
<gene>
    <name evidence="2" type="ORF">AQ619_12225</name>
</gene>
<dbReference type="PANTHER" id="PTHR43377">
    <property type="entry name" value="BILIVERDIN REDUCTASE A"/>
    <property type="match status" value="1"/>
</dbReference>
<dbReference type="Proteomes" id="UP000056905">
    <property type="component" value="Chromosome"/>
</dbReference>
<feature type="domain" description="Gfo/Idh/MocA-like oxidoreductase N-terminal" evidence="1">
    <location>
        <begin position="1"/>
        <end position="105"/>
    </location>
</feature>
<protein>
    <recommendedName>
        <fullName evidence="1">Gfo/Idh/MocA-like oxidoreductase N-terminal domain-containing protein</fullName>
    </recommendedName>
</protein>
<evidence type="ECO:0000313" key="2">
    <source>
        <dbReference type="EMBL" id="ALL14046.1"/>
    </source>
</evidence>
<dbReference type="SUPFAM" id="SSF55347">
    <property type="entry name" value="Glyceraldehyde-3-phosphate dehydrogenase-like, C-terminal domain"/>
    <property type="match status" value="1"/>
</dbReference>
<dbReference type="InterPro" id="IPR000683">
    <property type="entry name" value="Gfo/Idh/MocA-like_OxRdtase_N"/>
</dbReference>
<dbReference type="Gene3D" id="3.40.50.720">
    <property type="entry name" value="NAD(P)-binding Rossmann-like Domain"/>
    <property type="match status" value="1"/>
</dbReference>
<accession>A0A0P0P1D4</accession>